<gene>
    <name evidence="1" type="ORF">Agabi119p4_9947</name>
</gene>
<comment type="caution">
    <text evidence="1">The sequence shown here is derived from an EMBL/GenBank/DDBJ whole genome shotgun (WGS) entry which is preliminary data.</text>
</comment>
<dbReference type="EMBL" id="JABXXO010000013">
    <property type="protein sequence ID" value="KAF7761955.1"/>
    <property type="molecule type" value="Genomic_DNA"/>
</dbReference>
<accession>A0A8H7C4Q6</accession>
<proteinExistence type="predicted"/>
<reference evidence="1 2" key="1">
    <citation type="journal article" name="Sci. Rep.">
        <title>Telomere-to-telomere assembled and centromere annotated genomes of the two main subspecies of the button mushroom Agaricus bisporus reveal especially polymorphic chromosome ends.</title>
        <authorList>
            <person name="Sonnenberg A.S.M."/>
            <person name="Sedaghat-Telgerd N."/>
            <person name="Lavrijssen B."/>
            <person name="Ohm R.A."/>
            <person name="Hendrickx P.M."/>
            <person name="Scholtmeijer K."/>
            <person name="Baars J.J.P."/>
            <person name="van Peer A."/>
        </authorList>
    </citation>
    <scope>NUCLEOTIDE SEQUENCE [LARGE SCALE GENOMIC DNA]</scope>
    <source>
        <strain evidence="1 2">H119_p4</strain>
    </source>
</reference>
<evidence type="ECO:0000313" key="2">
    <source>
        <dbReference type="Proteomes" id="UP000629468"/>
    </source>
</evidence>
<protein>
    <submittedName>
        <fullName evidence="1">Uncharacterized protein</fullName>
    </submittedName>
</protein>
<organism evidence="1 2">
    <name type="scientific">Agaricus bisporus var. burnettii</name>
    <dbReference type="NCBI Taxonomy" id="192524"/>
    <lineage>
        <taxon>Eukaryota</taxon>
        <taxon>Fungi</taxon>
        <taxon>Dikarya</taxon>
        <taxon>Basidiomycota</taxon>
        <taxon>Agaricomycotina</taxon>
        <taxon>Agaricomycetes</taxon>
        <taxon>Agaricomycetidae</taxon>
        <taxon>Agaricales</taxon>
        <taxon>Agaricineae</taxon>
        <taxon>Agaricaceae</taxon>
        <taxon>Agaricus</taxon>
    </lineage>
</organism>
<evidence type="ECO:0000313" key="1">
    <source>
        <dbReference type="EMBL" id="KAF7761955.1"/>
    </source>
</evidence>
<name>A0A8H7C4Q6_AGABI</name>
<dbReference type="AlphaFoldDB" id="A0A8H7C4Q6"/>
<dbReference type="Proteomes" id="UP000629468">
    <property type="component" value="Unassembled WGS sequence"/>
</dbReference>
<sequence>MLVGQRLSGSRRNSTLQNIYVETALLNPTCERWNLFRKANLRYHCGELDRYIYREYSEHAFVGHINMPHSR</sequence>